<proteinExistence type="predicted"/>
<dbReference type="EMBL" id="BNEB01000003">
    <property type="protein sequence ID" value="GHI61010.1"/>
    <property type="molecule type" value="Genomic_DNA"/>
</dbReference>
<reference evidence="3" key="1">
    <citation type="submission" date="2023-07" db="EMBL/GenBank/DDBJ databases">
        <title>Whole genome shotgun sequence of Streptomyces cacaoi subsp. asoensis NBRC 13813.</title>
        <authorList>
            <person name="Komaki H."/>
            <person name="Tamura T."/>
        </authorList>
    </citation>
    <scope>NUCLEOTIDE SEQUENCE [LARGE SCALE GENOMIC DNA]</scope>
    <source>
        <strain evidence="3">NBRC 13813</strain>
    </source>
</reference>
<name>A0ABQ3RYR1_9ACTN</name>
<sequence>MVQGVQVERTTVRTTWTPWAASARLCLGRRGTGWELPALATNRTALANGAPAILEPERPRRRHVLNLRVTPLVLPAARSAPPGAASRGEDRRQAAPQRRRAARACAGP</sequence>
<accession>A0ABQ3RYR1</accession>
<feature type="region of interest" description="Disordered" evidence="1">
    <location>
        <begin position="76"/>
        <end position="108"/>
    </location>
</feature>
<dbReference type="Proteomes" id="UP000649259">
    <property type="component" value="Unassembled WGS sequence"/>
</dbReference>
<comment type="caution">
    <text evidence="2">The sequence shown here is derived from an EMBL/GenBank/DDBJ whole genome shotgun (WGS) entry which is preliminary data.</text>
</comment>
<evidence type="ECO:0000313" key="2">
    <source>
        <dbReference type="EMBL" id="GHI61010.1"/>
    </source>
</evidence>
<organism evidence="2 3">
    <name type="scientific">Streptomyces asoensis</name>
    <dbReference type="NCBI Taxonomy" id="249586"/>
    <lineage>
        <taxon>Bacteria</taxon>
        <taxon>Bacillati</taxon>
        <taxon>Actinomycetota</taxon>
        <taxon>Actinomycetes</taxon>
        <taxon>Kitasatosporales</taxon>
        <taxon>Streptomycetaceae</taxon>
        <taxon>Streptomyces</taxon>
    </lineage>
</organism>
<evidence type="ECO:0000256" key="1">
    <source>
        <dbReference type="SAM" id="MobiDB-lite"/>
    </source>
</evidence>
<keyword evidence="3" id="KW-1185">Reference proteome</keyword>
<evidence type="ECO:0000313" key="3">
    <source>
        <dbReference type="Proteomes" id="UP000649259"/>
    </source>
</evidence>
<feature type="compositionally biased region" description="Low complexity" evidence="1">
    <location>
        <begin position="76"/>
        <end position="86"/>
    </location>
</feature>
<protein>
    <submittedName>
        <fullName evidence="2">Uncharacterized protein</fullName>
    </submittedName>
</protein>
<gene>
    <name evidence="2" type="ORF">Saso_26600</name>
</gene>